<proteinExistence type="predicted"/>
<sequence length="160" mass="17208">MKQLLYTLFTLGGIALAQNNNASLTTSEPVDTKVIEVKDCDTTSAVTFENAQGDDIGSVTMKISEPIDSAALTYSIIEQGLTLLSFDGDFCTYLAKSDIDCPLSKGSYKVDFSSDSDIVNSSPSNYTVNIDIHNGDTKLGCADVRFRVPESPETTINISD</sequence>
<comment type="caution">
    <text evidence="6">The sequence shown here is derived from an EMBL/GenBank/DDBJ whole genome shotgun (WGS) entry which is preliminary data.</text>
</comment>
<evidence type="ECO:0000313" key="5">
    <source>
        <dbReference type="EMBL" id="TIC29491.1"/>
    </source>
</evidence>
<reference evidence="9 10" key="1">
    <citation type="submission" date="2019-03" db="EMBL/GenBank/DDBJ databases">
        <title>Sequencing 25 genomes of Wallemia mellicola.</title>
        <authorList>
            <person name="Gostincar C."/>
        </authorList>
    </citation>
    <scope>NUCLEOTIDE SEQUENCE [LARGE SCALE GENOMIC DNA]</scope>
    <source>
        <strain evidence="4 11">EXF-1262</strain>
        <strain evidence="7 12">EXF-1274</strain>
        <strain evidence="8 9">EXF-1277</strain>
        <strain evidence="3 13">EXF-6152</strain>
        <strain evidence="6 14">EXF-757</strain>
        <strain evidence="5 10">EXF-8738</strain>
    </source>
</reference>
<name>A0A4T0SSQ5_9BASI</name>
<dbReference type="EMBL" id="SPRV01000007">
    <property type="protein sequence ID" value="TIC70374.1"/>
    <property type="molecule type" value="Genomic_DNA"/>
</dbReference>
<keyword evidence="1" id="KW-0732">Signal</keyword>
<evidence type="ECO:0000313" key="3">
    <source>
        <dbReference type="EMBL" id="TIB77806.1"/>
    </source>
</evidence>
<gene>
    <name evidence="6" type="ORF">E3Q01_02748</name>
    <name evidence="7" type="ORF">E3Q02_01670</name>
    <name evidence="8" type="ORF">E3Q03_01044</name>
    <name evidence="5" type="ORF">E3Q10_02604</name>
    <name evidence="4" type="ORF">E3Q17_02634</name>
    <name evidence="3" type="ORF">E3Q22_02910</name>
</gene>
<dbReference type="EMBL" id="SPRW01000014">
    <property type="protein sequence ID" value="TIC66906.1"/>
    <property type="molecule type" value="Genomic_DNA"/>
</dbReference>
<dbReference type="EMBL" id="SPRH01000030">
    <property type="protein sequence ID" value="TIB99474.1"/>
    <property type="molecule type" value="Genomic_DNA"/>
</dbReference>
<dbReference type="Proteomes" id="UP000309601">
    <property type="component" value="Unassembled WGS sequence"/>
</dbReference>
<dbReference type="Proteomes" id="UP000310708">
    <property type="component" value="Unassembled WGS sequence"/>
</dbReference>
<dbReference type="EMBL" id="SPRC01000031">
    <property type="protein sequence ID" value="TIB77806.1"/>
    <property type="molecule type" value="Genomic_DNA"/>
</dbReference>
<evidence type="ECO:0000313" key="6">
    <source>
        <dbReference type="EMBL" id="TIC64471.1"/>
    </source>
</evidence>
<evidence type="ECO:0000256" key="1">
    <source>
        <dbReference type="SAM" id="SignalP"/>
    </source>
</evidence>
<feature type="signal peptide" evidence="1">
    <location>
        <begin position="1"/>
        <end position="17"/>
    </location>
</feature>
<protein>
    <recommendedName>
        <fullName evidence="2">MD-2-related lipid-recognition domain-containing protein</fullName>
    </recommendedName>
</protein>
<dbReference type="OMA" id="INCIMIR"/>
<evidence type="ECO:0000313" key="8">
    <source>
        <dbReference type="EMBL" id="TIC70374.1"/>
    </source>
</evidence>
<evidence type="ECO:0000313" key="10">
    <source>
        <dbReference type="Proteomes" id="UP000305647"/>
    </source>
</evidence>
<evidence type="ECO:0000313" key="9">
    <source>
        <dbReference type="Proteomes" id="UP000305362"/>
    </source>
</evidence>
<feature type="domain" description="MD-2-related lipid-recognition" evidence="2">
    <location>
        <begin position="58"/>
        <end position="147"/>
    </location>
</feature>
<organism evidence="6 14">
    <name type="scientific">Wallemia mellicola</name>
    <dbReference type="NCBI Taxonomy" id="1708541"/>
    <lineage>
        <taxon>Eukaryota</taxon>
        <taxon>Fungi</taxon>
        <taxon>Dikarya</taxon>
        <taxon>Basidiomycota</taxon>
        <taxon>Wallemiomycotina</taxon>
        <taxon>Wallemiomycetes</taxon>
        <taxon>Wallemiales</taxon>
        <taxon>Wallemiaceae</taxon>
        <taxon>Wallemia</taxon>
    </lineage>
</organism>
<evidence type="ECO:0000313" key="7">
    <source>
        <dbReference type="EMBL" id="TIC66906.1"/>
    </source>
</evidence>
<dbReference type="InterPro" id="IPR003172">
    <property type="entry name" value="ML_dom"/>
</dbReference>
<dbReference type="EMBL" id="SPRX01000033">
    <property type="protein sequence ID" value="TIC64471.1"/>
    <property type="molecule type" value="Genomic_DNA"/>
</dbReference>
<dbReference type="Proteomes" id="UP000310685">
    <property type="component" value="Unassembled WGS sequence"/>
</dbReference>
<evidence type="ECO:0000313" key="13">
    <source>
        <dbReference type="Proteomes" id="UP000310685"/>
    </source>
</evidence>
<evidence type="ECO:0000313" key="11">
    <source>
        <dbReference type="Proteomes" id="UP000307169"/>
    </source>
</evidence>
<dbReference type="Proteomes" id="UP000305647">
    <property type="component" value="Unassembled WGS sequence"/>
</dbReference>
<feature type="chain" id="PRO_5044609278" description="MD-2-related lipid-recognition domain-containing protein" evidence="1">
    <location>
        <begin position="18"/>
        <end position="160"/>
    </location>
</feature>
<evidence type="ECO:0000313" key="12">
    <source>
        <dbReference type="Proteomes" id="UP000309601"/>
    </source>
</evidence>
<dbReference type="Proteomes" id="UP000305362">
    <property type="component" value="Unassembled WGS sequence"/>
</dbReference>
<dbReference type="Pfam" id="PF02221">
    <property type="entry name" value="E1_DerP2_DerF2"/>
    <property type="match status" value="1"/>
</dbReference>
<dbReference type="Proteomes" id="UP000307169">
    <property type="component" value="Unassembled WGS sequence"/>
</dbReference>
<evidence type="ECO:0000313" key="4">
    <source>
        <dbReference type="EMBL" id="TIB99474.1"/>
    </source>
</evidence>
<evidence type="ECO:0000259" key="2">
    <source>
        <dbReference type="Pfam" id="PF02221"/>
    </source>
</evidence>
<dbReference type="AlphaFoldDB" id="A0A4T0SSQ5"/>
<accession>A0A4T0SSQ5</accession>
<dbReference type="EMBL" id="SPRO01000027">
    <property type="protein sequence ID" value="TIC29491.1"/>
    <property type="molecule type" value="Genomic_DNA"/>
</dbReference>
<evidence type="ECO:0000313" key="14">
    <source>
        <dbReference type="Proteomes" id="UP000310708"/>
    </source>
</evidence>